<name>A0A2S5IZ86_9MICC</name>
<sequence length="74" mass="8186">MTTRGVVRFWHDDEGWGVIDSEQTPGGCWAHFSVIDFDGFRALTAGQVVDLNWIQGDQDGYSHSASDIQLTTSP</sequence>
<accession>A0A2S5IZ86</accession>
<dbReference type="Gene3D" id="2.40.50.140">
    <property type="entry name" value="Nucleic acid-binding proteins"/>
    <property type="match status" value="1"/>
</dbReference>
<organism evidence="2 3">
    <name type="scientific">Arthrobacter pityocampae</name>
    <dbReference type="NCBI Taxonomy" id="547334"/>
    <lineage>
        <taxon>Bacteria</taxon>
        <taxon>Bacillati</taxon>
        <taxon>Actinomycetota</taxon>
        <taxon>Actinomycetes</taxon>
        <taxon>Micrococcales</taxon>
        <taxon>Micrococcaceae</taxon>
        <taxon>Arthrobacter</taxon>
    </lineage>
</organism>
<evidence type="ECO:0000313" key="2">
    <source>
        <dbReference type="EMBL" id="PPB49878.1"/>
    </source>
</evidence>
<dbReference type="RefSeq" id="WP_104120373.1">
    <property type="nucleotide sequence ID" value="NZ_PRKW01000002.1"/>
</dbReference>
<dbReference type="GO" id="GO:0003676">
    <property type="term" value="F:nucleic acid binding"/>
    <property type="evidence" value="ECO:0007669"/>
    <property type="project" value="InterPro"/>
</dbReference>
<gene>
    <name evidence="2" type="ORF">C4K88_04085</name>
</gene>
<proteinExistence type="predicted"/>
<comment type="caution">
    <text evidence="2">The sequence shown here is derived from an EMBL/GenBank/DDBJ whole genome shotgun (WGS) entry which is preliminary data.</text>
</comment>
<protein>
    <submittedName>
        <fullName evidence="2">Cold-shock protein</fullName>
    </submittedName>
</protein>
<reference evidence="2 3" key="1">
    <citation type="journal article" date="2014" name="Int. J. Syst. Evol. Microbiol.">
        <title>Arthrobacter pityocampae sp. nov., isolated from Thaumetopoea pityocampa (Lep., Thaumetopoeidae).</title>
        <authorList>
            <person name="Ince I.A."/>
            <person name="Demirbag Z."/>
            <person name="Kati H."/>
        </authorList>
    </citation>
    <scope>NUCLEOTIDE SEQUENCE [LARGE SCALE GENOMIC DNA]</scope>
    <source>
        <strain evidence="2 3">Tp2</strain>
    </source>
</reference>
<dbReference type="EMBL" id="PRKW01000002">
    <property type="protein sequence ID" value="PPB49878.1"/>
    <property type="molecule type" value="Genomic_DNA"/>
</dbReference>
<dbReference type="OrthoDB" id="5195005at2"/>
<feature type="domain" description="CSD" evidence="1">
    <location>
        <begin position="4"/>
        <end position="57"/>
    </location>
</feature>
<keyword evidence="3" id="KW-1185">Reference proteome</keyword>
<evidence type="ECO:0000313" key="3">
    <source>
        <dbReference type="Proteomes" id="UP000239297"/>
    </source>
</evidence>
<dbReference type="InterPro" id="IPR012340">
    <property type="entry name" value="NA-bd_OB-fold"/>
</dbReference>
<dbReference type="AlphaFoldDB" id="A0A2S5IZ86"/>
<dbReference type="Proteomes" id="UP000239297">
    <property type="component" value="Unassembled WGS sequence"/>
</dbReference>
<evidence type="ECO:0000259" key="1">
    <source>
        <dbReference type="Pfam" id="PF00313"/>
    </source>
</evidence>
<dbReference type="InterPro" id="IPR002059">
    <property type="entry name" value="CSP_DNA-bd"/>
</dbReference>
<dbReference type="Pfam" id="PF00313">
    <property type="entry name" value="CSD"/>
    <property type="match status" value="1"/>
</dbReference>
<dbReference type="SUPFAM" id="SSF50249">
    <property type="entry name" value="Nucleic acid-binding proteins"/>
    <property type="match status" value="1"/>
</dbReference>